<evidence type="ECO:0000313" key="4">
    <source>
        <dbReference type="EMBL" id="CDO62235.1"/>
    </source>
</evidence>
<keyword evidence="2" id="KW-1133">Transmembrane helix</keyword>
<dbReference type="InterPro" id="IPR006373">
    <property type="entry name" value="VSA_Rifin"/>
</dbReference>
<evidence type="ECO:0000256" key="1">
    <source>
        <dbReference type="SAM" id="Coils"/>
    </source>
</evidence>
<dbReference type="NCBIfam" id="TIGR01477">
    <property type="entry name" value="RIFIN"/>
    <property type="match status" value="1"/>
</dbReference>
<keyword evidence="2" id="KW-0812">Transmembrane</keyword>
<gene>
    <name evidence="4" type="primary">RIF</name>
    <name evidence="4" type="ORF">PRCDC_0112900</name>
</gene>
<feature type="transmembrane region" description="Helical" evidence="2">
    <location>
        <begin position="274"/>
        <end position="299"/>
    </location>
</feature>
<reference evidence="4" key="1">
    <citation type="submission" date="2014-01" db="EMBL/GenBank/DDBJ databases">
        <authorList>
            <person name="Aslett M."/>
        </authorList>
    </citation>
    <scope>NUCLEOTIDE SEQUENCE</scope>
    <source>
        <strain evidence="4">CDC</strain>
    </source>
</reference>
<dbReference type="AlphaFoldDB" id="A0A060RRQ2"/>
<proteinExistence type="predicted"/>
<feature type="chain" id="PRO_5001590128" evidence="3">
    <location>
        <begin position="21"/>
        <end position="319"/>
    </location>
</feature>
<keyword evidence="5" id="KW-1185">Reference proteome</keyword>
<accession>A0A060RRQ2</accession>
<feature type="coiled-coil region" evidence="1">
    <location>
        <begin position="64"/>
        <end position="91"/>
    </location>
</feature>
<dbReference type="Pfam" id="PF02009">
    <property type="entry name" value="RIFIN"/>
    <property type="match status" value="1"/>
</dbReference>
<keyword evidence="2" id="KW-0472">Membrane</keyword>
<evidence type="ECO:0000256" key="2">
    <source>
        <dbReference type="SAM" id="Phobius"/>
    </source>
</evidence>
<keyword evidence="1" id="KW-0175">Coiled coil</keyword>
<name>A0A060RRQ2_PLARE</name>
<dbReference type="Proteomes" id="UP000027581">
    <property type="component" value="Unassembled WGS sequence"/>
</dbReference>
<evidence type="ECO:0000313" key="5">
    <source>
        <dbReference type="Proteomes" id="UP000027581"/>
    </source>
</evidence>
<organism evidence="4 5">
    <name type="scientific">Plasmodium reichenowi</name>
    <dbReference type="NCBI Taxonomy" id="5854"/>
    <lineage>
        <taxon>Eukaryota</taxon>
        <taxon>Sar</taxon>
        <taxon>Alveolata</taxon>
        <taxon>Apicomplexa</taxon>
        <taxon>Aconoidasida</taxon>
        <taxon>Haemosporida</taxon>
        <taxon>Plasmodiidae</taxon>
        <taxon>Plasmodium</taxon>
        <taxon>Plasmodium (Laverania)</taxon>
    </lineage>
</organism>
<dbReference type="EMBL" id="HG810762">
    <property type="protein sequence ID" value="CDO62235.1"/>
    <property type="molecule type" value="Genomic_DNA"/>
</dbReference>
<feature type="signal peptide" evidence="3">
    <location>
        <begin position="1"/>
        <end position="20"/>
    </location>
</feature>
<dbReference type="VEuPathDB" id="PlasmoDB:PRG01_0033900"/>
<protein>
    <submittedName>
        <fullName evidence="4">Rifin</fullName>
    </submittedName>
</protein>
<sequence length="319" mass="35474">MKLHYFKILLFFILLNILEHNKNKPSITSRHAPRYISRVLSEGNTQSTNYDNDSLMKKVMNNFNRQTSQRFEEYKERMQDKRQKRKEERDKNIQKIVEKDKMEKSLAEKVEKGCLRCGCALGGVAASVGIFGSVAANELTKVAMTAAITAAKEAGAAAGKIVGDTQGMNIVIEGLRALKADKLIPETYKSFVATKSYTEVTELTSSLLGEYRATCTGVKNSCPVSIERVPNLLEGALKKATSSAKAAADIATKEATEAAIKTSTEAIETTSYNFYAAIGYSVLAILIIVLIMVIIYLILRYRRKNKMNKKSQYTKLLNQ</sequence>
<evidence type="ECO:0000256" key="3">
    <source>
        <dbReference type="SAM" id="SignalP"/>
    </source>
</evidence>
<dbReference type="PhylomeDB" id="A0A060RRQ2"/>
<keyword evidence="3" id="KW-0732">Signal</keyword>
<dbReference type="VEuPathDB" id="PlasmoDB:PRCDC_0112900"/>
<reference evidence="4" key="2">
    <citation type="submission" date="2014-05" db="EMBL/GenBank/DDBJ databases">
        <title>The genome sequences of chimpanzee malaria parasites reveal the path to human adaptation.</title>
        <authorList>
            <person name="Otto T.D."/>
            <person name="Rayner J.C."/>
            <person name="Boehme U."/>
            <person name="Pain A."/>
            <person name="Spottiswoode N."/>
            <person name="Sanders M."/>
            <person name="Quail M."/>
            <person name="Ollomo B."/>
            <person name="Renaud F."/>
            <person name="Thomas A.W."/>
            <person name="Prugnolle F."/>
            <person name="Conway D.J."/>
            <person name="Newbold C."/>
            <person name="Berriman M."/>
        </authorList>
    </citation>
    <scope>NUCLEOTIDE SEQUENCE [LARGE SCALE GENOMIC DNA]</scope>
    <source>
        <strain evidence="4">CDC</strain>
    </source>
</reference>